<dbReference type="NCBIfam" id="TIGR01730">
    <property type="entry name" value="RND_mfp"/>
    <property type="match status" value="1"/>
</dbReference>
<keyword evidence="2" id="KW-0175">Coiled coil</keyword>
<dbReference type="InterPro" id="IPR058792">
    <property type="entry name" value="Beta-barrel_RND_2"/>
</dbReference>
<dbReference type="PANTHER" id="PTHR30469">
    <property type="entry name" value="MULTIDRUG RESISTANCE PROTEIN MDTA"/>
    <property type="match status" value="1"/>
</dbReference>
<comment type="similarity">
    <text evidence="1">Belongs to the membrane fusion protein (MFP) (TC 8.A.1) family.</text>
</comment>
<feature type="coiled-coil region" evidence="2">
    <location>
        <begin position="166"/>
        <end position="193"/>
    </location>
</feature>
<feature type="signal peptide" evidence="3">
    <location>
        <begin position="1"/>
        <end position="29"/>
    </location>
</feature>
<dbReference type="Proteomes" id="UP001556692">
    <property type="component" value="Unassembled WGS sequence"/>
</dbReference>
<feature type="domain" description="Multidrug export protein EmrA/FarA alpha-helical hairpin" evidence="4">
    <location>
        <begin position="111"/>
        <end position="194"/>
    </location>
</feature>
<reference evidence="6 7" key="1">
    <citation type="submission" date="2024-05" db="EMBL/GenBank/DDBJ databases">
        <authorList>
            <person name="Jiang F."/>
        </authorList>
    </citation>
    <scope>NUCLEOTIDE SEQUENCE [LARGE SCALE GENOMIC DNA]</scope>
    <source>
        <strain evidence="6 7">LZ166</strain>
    </source>
</reference>
<dbReference type="SUPFAM" id="SSF111369">
    <property type="entry name" value="HlyD-like secretion proteins"/>
    <property type="match status" value="1"/>
</dbReference>
<dbReference type="InterPro" id="IPR010916">
    <property type="entry name" value="TonB_box_CS"/>
</dbReference>
<dbReference type="Gene3D" id="2.40.50.100">
    <property type="match status" value="1"/>
</dbReference>
<dbReference type="Gene3D" id="2.40.30.170">
    <property type="match status" value="1"/>
</dbReference>
<dbReference type="InterPro" id="IPR058633">
    <property type="entry name" value="EmrA/FarA_HH"/>
</dbReference>
<dbReference type="InterPro" id="IPR006143">
    <property type="entry name" value="RND_pump_MFP"/>
</dbReference>
<gene>
    <name evidence="6" type="ORF">ABGN05_05225</name>
</gene>
<evidence type="ECO:0000256" key="3">
    <source>
        <dbReference type="SAM" id="SignalP"/>
    </source>
</evidence>
<keyword evidence="3" id="KW-0732">Signal</keyword>
<dbReference type="RefSeq" id="WP_367952917.1">
    <property type="nucleotide sequence ID" value="NZ_JBDPGJ010000001.1"/>
</dbReference>
<name>A0ABV3SE80_9HYPH</name>
<keyword evidence="7" id="KW-1185">Reference proteome</keyword>
<dbReference type="Pfam" id="PF25954">
    <property type="entry name" value="Beta-barrel_RND_2"/>
    <property type="match status" value="1"/>
</dbReference>
<evidence type="ECO:0000259" key="5">
    <source>
        <dbReference type="Pfam" id="PF25954"/>
    </source>
</evidence>
<comment type="caution">
    <text evidence="6">The sequence shown here is derived from an EMBL/GenBank/DDBJ whole genome shotgun (WGS) entry which is preliminary data.</text>
</comment>
<dbReference type="EMBL" id="JBDPGJ010000001">
    <property type="protein sequence ID" value="MEX0405062.1"/>
    <property type="molecule type" value="Genomic_DNA"/>
</dbReference>
<organism evidence="6 7">
    <name type="scientific">Aquibium pacificus</name>
    <dbReference type="NCBI Taxonomy" id="3153579"/>
    <lineage>
        <taxon>Bacteria</taxon>
        <taxon>Pseudomonadati</taxon>
        <taxon>Pseudomonadota</taxon>
        <taxon>Alphaproteobacteria</taxon>
        <taxon>Hyphomicrobiales</taxon>
        <taxon>Phyllobacteriaceae</taxon>
        <taxon>Aquibium</taxon>
    </lineage>
</organism>
<dbReference type="PROSITE" id="PS00430">
    <property type="entry name" value="TONB_DEPENDENT_REC_1"/>
    <property type="match status" value="1"/>
</dbReference>
<evidence type="ECO:0000256" key="2">
    <source>
        <dbReference type="SAM" id="Coils"/>
    </source>
</evidence>
<accession>A0ABV3SE80</accession>
<dbReference type="Pfam" id="PF25885">
    <property type="entry name" value="HH_EMRA"/>
    <property type="match status" value="1"/>
</dbReference>
<proteinExistence type="inferred from homology"/>
<dbReference type="Gene3D" id="2.40.420.20">
    <property type="match status" value="1"/>
</dbReference>
<evidence type="ECO:0000313" key="6">
    <source>
        <dbReference type="EMBL" id="MEX0405062.1"/>
    </source>
</evidence>
<evidence type="ECO:0000313" key="7">
    <source>
        <dbReference type="Proteomes" id="UP001556692"/>
    </source>
</evidence>
<evidence type="ECO:0000259" key="4">
    <source>
        <dbReference type="Pfam" id="PF25885"/>
    </source>
</evidence>
<protein>
    <submittedName>
        <fullName evidence="6">Efflux RND transporter periplasmic adaptor subunit</fullName>
    </submittedName>
</protein>
<feature type="domain" description="CusB-like beta-barrel" evidence="5">
    <location>
        <begin position="250"/>
        <end position="318"/>
    </location>
</feature>
<evidence type="ECO:0000256" key="1">
    <source>
        <dbReference type="ARBA" id="ARBA00009477"/>
    </source>
</evidence>
<dbReference type="Gene3D" id="1.10.287.470">
    <property type="entry name" value="Helix hairpin bin"/>
    <property type="match status" value="1"/>
</dbReference>
<dbReference type="PANTHER" id="PTHR30469:SF15">
    <property type="entry name" value="HLYD FAMILY OF SECRETION PROTEINS"/>
    <property type="match status" value="1"/>
</dbReference>
<feature type="chain" id="PRO_5046397002" evidence="3">
    <location>
        <begin position="30"/>
        <end position="406"/>
    </location>
</feature>
<sequence length="406" mass="42677">MKTSRFLFSAAAVLLAGAAALGISQDAFTAPKAETAAGAVEAPRPPAIRVVPAERRELIETLEVTGTVVPREEAAVGIDLSGMIVLELHADQGDMVKKGDLLAVLDKAMLETQLAQVVANRAQADASVAQVRAQITDAEIGVRQADEGLDRARQLQKKGIAAQSQLDNAVNAYDSAQAKLVSAQKALAASEAQLGVIDAQRRNIDLQIEKTQVRAPADGLILARNATLGGIVGASVGPLFRIAIDGQLELAADVPETVLPRLSAGLKANVRLPGMDEAIPGEIRMIEPEVDQKLRMGMIRIALSDEENVRAGNFARGSIELLRREGVAVPSTALVYRGSDGFLQRLNGEGRVSTVPVQLGARADGYVEILEGLAEGDEIVSRAGTFVADGDEITPVRGDRTGAVAQ</sequence>